<sequence length="133" mass="14652">MRALPFLTFQPSSDSVAAAAMSAYVHIFDGRVISDRRRGADEPGGEGTVFLAEFEVAGLRIRCSDSAITHAWDVTPAMSIWVDCHTEDDQRRVFTALSEDGQEFMPLGDYGFGPFGWVQDRFGVSWQIGVTAD</sequence>
<dbReference type="EMBL" id="CP108021">
    <property type="protein sequence ID" value="WUM21454.1"/>
    <property type="molecule type" value="Genomic_DNA"/>
</dbReference>
<gene>
    <name evidence="2" type="ORF">OG579_06605</name>
</gene>
<dbReference type="Pfam" id="PF06983">
    <property type="entry name" value="3-dmu-9_3-mt"/>
    <property type="match status" value="1"/>
</dbReference>
<dbReference type="InterPro" id="IPR009725">
    <property type="entry name" value="3_dmu_93_MTrfase"/>
</dbReference>
<accession>A0AAU4K663</accession>
<feature type="domain" description="PhnB-like" evidence="1">
    <location>
        <begin position="5"/>
        <end position="128"/>
    </location>
</feature>
<dbReference type="Gene3D" id="3.30.720.100">
    <property type="match status" value="1"/>
</dbReference>
<protein>
    <submittedName>
        <fullName evidence="2">VOC family protein</fullName>
    </submittedName>
</protein>
<dbReference type="Proteomes" id="UP001432128">
    <property type="component" value="Chromosome"/>
</dbReference>
<dbReference type="AlphaFoldDB" id="A0AAU4K663"/>
<dbReference type="Gene3D" id="3.30.720.110">
    <property type="match status" value="1"/>
</dbReference>
<dbReference type="PANTHER" id="PTHR33990">
    <property type="entry name" value="PROTEIN YJDN-RELATED"/>
    <property type="match status" value="1"/>
</dbReference>
<keyword evidence="3" id="KW-1185">Reference proteome</keyword>
<evidence type="ECO:0000313" key="2">
    <source>
        <dbReference type="EMBL" id="WUM21454.1"/>
    </source>
</evidence>
<dbReference type="InterPro" id="IPR029068">
    <property type="entry name" value="Glyas_Bleomycin-R_OHBP_Dase"/>
</dbReference>
<dbReference type="RefSeq" id="WP_328858522.1">
    <property type="nucleotide sequence ID" value="NZ_CP108021.1"/>
</dbReference>
<organism evidence="2 3">
    <name type="scientific">Williamsia herbipolensis</name>
    <dbReference type="NCBI Taxonomy" id="1603258"/>
    <lineage>
        <taxon>Bacteria</taxon>
        <taxon>Bacillati</taxon>
        <taxon>Actinomycetota</taxon>
        <taxon>Actinomycetes</taxon>
        <taxon>Mycobacteriales</taxon>
        <taxon>Nocardiaceae</taxon>
        <taxon>Williamsia</taxon>
    </lineage>
</organism>
<reference evidence="2 3" key="1">
    <citation type="submission" date="2022-10" db="EMBL/GenBank/DDBJ databases">
        <title>The complete genomes of actinobacterial strains from the NBC collection.</title>
        <authorList>
            <person name="Joergensen T.S."/>
            <person name="Alvarez Arevalo M."/>
            <person name="Sterndorff E.B."/>
            <person name="Faurdal D."/>
            <person name="Vuksanovic O."/>
            <person name="Mourched A.-S."/>
            <person name="Charusanti P."/>
            <person name="Shaw S."/>
            <person name="Blin K."/>
            <person name="Weber T."/>
        </authorList>
    </citation>
    <scope>NUCLEOTIDE SEQUENCE [LARGE SCALE GENOMIC DNA]</scope>
    <source>
        <strain evidence="2 3">NBC_00319</strain>
    </source>
</reference>
<dbReference type="CDD" id="cd06588">
    <property type="entry name" value="PhnB_like"/>
    <property type="match status" value="1"/>
</dbReference>
<proteinExistence type="predicted"/>
<dbReference type="KEGG" id="whr:OG579_06605"/>
<name>A0AAU4K663_9NOCA</name>
<evidence type="ECO:0000259" key="1">
    <source>
        <dbReference type="Pfam" id="PF06983"/>
    </source>
</evidence>
<dbReference type="SUPFAM" id="SSF54593">
    <property type="entry name" value="Glyoxalase/Bleomycin resistance protein/Dihydroxybiphenyl dioxygenase"/>
    <property type="match status" value="1"/>
</dbReference>
<dbReference type="PIRSF" id="PIRSF021700">
    <property type="entry name" value="3_dmu_93_MTrfase"/>
    <property type="match status" value="1"/>
</dbReference>
<evidence type="ECO:0000313" key="3">
    <source>
        <dbReference type="Proteomes" id="UP001432128"/>
    </source>
</evidence>
<dbReference type="InterPro" id="IPR028973">
    <property type="entry name" value="PhnB-like"/>
</dbReference>
<dbReference type="PANTHER" id="PTHR33990:SF4">
    <property type="entry name" value="PHNB-LIKE DOMAIN-CONTAINING PROTEIN"/>
    <property type="match status" value="1"/>
</dbReference>